<evidence type="ECO:0000259" key="4">
    <source>
        <dbReference type="Pfam" id="PF08241"/>
    </source>
</evidence>
<accession>A0A2V1KCH3</accession>
<evidence type="ECO:0000256" key="3">
    <source>
        <dbReference type="ARBA" id="ARBA00022679"/>
    </source>
</evidence>
<keyword evidence="2 5" id="KW-0489">Methyltransferase</keyword>
<dbReference type="InterPro" id="IPR029063">
    <property type="entry name" value="SAM-dependent_MTases_sf"/>
</dbReference>
<evidence type="ECO:0000256" key="2">
    <source>
        <dbReference type="ARBA" id="ARBA00022603"/>
    </source>
</evidence>
<name>A0A2V1KCH3_9ACTO</name>
<dbReference type="PANTHER" id="PTHR44942:SF4">
    <property type="entry name" value="METHYLTRANSFERASE TYPE 11 DOMAIN-CONTAINING PROTEIN"/>
    <property type="match status" value="1"/>
</dbReference>
<dbReference type="GO" id="GO:0032259">
    <property type="term" value="P:methylation"/>
    <property type="evidence" value="ECO:0007669"/>
    <property type="project" value="UniProtKB-KW"/>
</dbReference>
<dbReference type="Pfam" id="PF08241">
    <property type="entry name" value="Methyltransf_11"/>
    <property type="match status" value="1"/>
</dbReference>
<keyword evidence="3 5" id="KW-0808">Transferase</keyword>
<organism evidence="5 6">
    <name type="scientific">Ancrocorticia populi</name>
    <dbReference type="NCBI Taxonomy" id="2175228"/>
    <lineage>
        <taxon>Bacteria</taxon>
        <taxon>Bacillati</taxon>
        <taxon>Actinomycetota</taxon>
        <taxon>Actinomycetes</taxon>
        <taxon>Actinomycetales</taxon>
        <taxon>Actinomycetaceae</taxon>
        <taxon>Ancrocorticia</taxon>
    </lineage>
</organism>
<comment type="similarity">
    <text evidence="1">Belongs to the methyltransferase superfamily.</text>
</comment>
<dbReference type="SUPFAM" id="SSF53335">
    <property type="entry name" value="S-adenosyl-L-methionine-dependent methyltransferases"/>
    <property type="match status" value="1"/>
</dbReference>
<dbReference type="Proteomes" id="UP000245283">
    <property type="component" value="Unassembled WGS sequence"/>
</dbReference>
<dbReference type="AlphaFoldDB" id="A0A2V1KCH3"/>
<protein>
    <submittedName>
        <fullName evidence="5">SAM-dependent methyltransferase</fullName>
    </submittedName>
</protein>
<dbReference type="OrthoDB" id="9797252at2"/>
<reference evidence="6" key="1">
    <citation type="submission" date="2018-05" db="EMBL/GenBank/DDBJ databases">
        <authorList>
            <person name="Li Y."/>
        </authorList>
    </citation>
    <scope>NUCLEOTIDE SEQUENCE [LARGE SCALE GENOMIC DNA]</scope>
    <source>
        <strain evidence="6">sk1b4</strain>
    </source>
</reference>
<dbReference type="GO" id="GO:0008757">
    <property type="term" value="F:S-adenosylmethionine-dependent methyltransferase activity"/>
    <property type="evidence" value="ECO:0007669"/>
    <property type="project" value="InterPro"/>
</dbReference>
<dbReference type="EMBL" id="QETB01000001">
    <property type="protein sequence ID" value="PWF27207.1"/>
    <property type="molecule type" value="Genomic_DNA"/>
</dbReference>
<feature type="domain" description="Methyltransferase type 11" evidence="4">
    <location>
        <begin position="51"/>
        <end position="138"/>
    </location>
</feature>
<evidence type="ECO:0000313" key="5">
    <source>
        <dbReference type="EMBL" id="PWF27207.1"/>
    </source>
</evidence>
<dbReference type="InterPro" id="IPR051052">
    <property type="entry name" value="Diverse_substrate_MTase"/>
</dbReference>
<comment type="caution">
    <text evidence="5">The sequence shown here is derived from an EMBL/GenBank/DDBJ whole genome shotgun (WGS) entry which is preliminary data.</text>
</comment>
<sequence>MSMPMDQSAIRALSFGAQAAKYEAARPTYPRPAIDWALEPVRDRRELRIADVGAGTGKLTRLLCEVTAGVVAVEPDPGMLAHLRTVISDIAAHEGRGESLPLPDHSQDAIFYGQAWHWTDQELASREAARVLRPGGVLGLLWNIRDTTVPWVARYMEIQRDSDAERAIANDAIRIYPPFLTTDRTEFRWAAPTTCAGLLALAQSRSHFLTAPRPEKDRILRETEELFGQMGWDTETVIDLPHTTHCFRAVL</sequence>
<keyword evidence="6" id="KW-1185">Reference proteome</keyword>
<dbReference type="InterPro" id="IPR013216">
    <property type="entry name" value="Methyltransf_11"/>
</dbReference>
<evidence type="ECO:0000256" key="1">
    <source>
        <dbReference type="ARBA" id="ARBA00008361"/>
    </source>
</evidence>
<dbReference type="CDD" id="cd02440">
    <property type="entry name" value="AdoMet_MTases"/>
    <property type="match status" value="1"/>
</dbReference>
<proteinExistence type="inferred from homology"/>
<dbReference type="PANTHER" id="PTHR44942">
    <property type="entry name" value="METHYLTRANSF_11 DOMAIN-CONTAINING PROTEIN"/>
    <property type="match status" value="1"/>
</dbReference>
<evidence type="ECO:0000313" key="6">
    <source>
        <dbReference type="Proteomes" id="UP000245283"/>
    </source>
</evidence>
<dbReference type="Gene3D" id="3.40.50.150">
    <property type="entry name" value="Vaccinia Virus protein VP39"/>
    <property type="match status" value="1"/>
</dbReference>
<gene>
    <name evidence="5" type="ORF">DD236_02060</name>
</gene>